<gene>
    <name evidence="2" type="ORF">A3Q56_06085</name>
</gene>
<dbReference type="AlphaFoldDB" id="A0A177AYD2"/>
<protein>
    <submittedName>
        <fullName evidence="2">Uncharacterized protein</fullName>
    </submittedName>
</protein>
<evidence type="ECO:0000256" key="1">
    <source>
        <dbReference type="SAM" id="MobiDB-lite"/>
    </source>
</evidence>
<accession>A0A177AYD2</accession>
<name>A0A177AYD2_9BILA</name>
<evidence type="ECO:0000313" key="3">
    <source>
        <dbReference type="Proteomes" id="UP000078046"/>
    </source>
</evidence>
<sequence>MVYKLLKKLPFPGPPAENDPPPPSNDINTENVKKSGSLVLHPSNPTTKCTNSGKGCQLCPTLFKLSFN</sequence>
<dbReference type="EMBL" id="LWCA01001008">
    <property type="protein sequence ID" value="OAF66194.1"/>
    <property type="molecule type" value="Genomic_DNA"/>
</dbReference>
<keyword evidence="3" id="KW-1185">Reference proteome</keyword>
<proteinExistence type="predicted"/>
<reference evidence="2 3" key="1">
    <citation type="submission" date="2016-04" db="EMBL/GenBank/DDBJ databases">
        <title>The genome of Intoshia linei affirms orthonectids as highly simplified spiralians.</title>
        <authorList>
            <person name="Mikhailov K.V."/>
            <person name="Slusarev G.S."/>
            <person name="Nikitin M.A."/>
            <person name="Logacheva M.D."/>
            <person name="Penin A."/>
            <person name="Aleoshin V."/>
            <person name="Panchin Y.V."/>
        </authorList>
    </citation>
    <scope>NUCLEOTIDE SEQUENCE [LARGE SCALE GENOMIC DNA]</scope>
    <source>
        <strain evidence="2">Intl2013</strain>
        <tissue evidence="2">Whole animal</tissue>
    </source>
</reference>
<dbReference type="Proteomes" id="UP000078046">
    <property type="component" value="Unassembled WGS sequence"/>
</dbReference>
<comment type="caution">
    <text evidence="2">The sequence shown here is derived from an EMBL/GenBank/DDBJ whole genome shotgun (WGS) entry which is preliminary data.</text>
</comment>
<organism evidence="2 3">
    <name type="scientific">Intoshia linei</name>
    <dbReference type="NCBI Taxonomy" id="1819745"/>
    <lineage>
        <taxon>Eukaryota</taxon>
        <taxon>Metazoa</taxon>
        <taxon>Spiralia</taxon>
        <taxon>Lophotrochozoa</taxon>
        <taxon>Mesozoa</taxon>
        <taxon>Orthonectida</taxon>
        <taxon>Rhopaluridae</taxon>
        <taxon>Intoshia</taxon>
    </lineage>
</organism>
<feature type="region of interest" description="Disordered" evidence="1">
    <location>
        <begin position="9"/>
        <end position="29"/>
    </location>
</feature>
<evidence type="ECO:0000313" key="2">
    <source>
        <dbReference type="EMBL" id="OAF66194.1"/>
    </source>
</evidence>
<feature type="compositionally biased region" description="Pro residues" evidence="1">
    <location>
        <begin position="11"/>
        <end position="24"/>
    </location>
</feature>